<evidence type="ECO:0000313" key="3">
    <source>
        <dbReference type="Proteomes" id="UP000509667"/>
    </source>
</evidence>
<gene>
    <name evidence="2" type="ORF">HZS55_09045</name>
</gene>
<evidence type="ECO:0000313" key="2">
    <source>
        <dbReference type="EMBL" id="QLH77430.1"/>
    </source>
</evidence>
<dbReference type="KEGG" id="hrr:HZS55_09045"/>
<feature type="compositionally biased region" description="Low complexity" evidence="1">
    <location>
        <begin position="72"/>
        <end position="90"/>
    </location>
</feature>
<dbReference type="GeneID" id="56078006"/>
<organism evidence="2 3">
    <name type="scientific">Halosimplex rubrum</name>
    <dbReference type="NCBI Taxonomy" id="869889"/>
    <lineage>
        <taxon>Archaea</taxon>
        <taxon>Methanobacteriati</taxon>
        <taxon>Methanobacteriota</taxon>
        <taxon>Stenosarchaea group</taxon>
        <taxon>Halobacteria</taxon>
        <taxon>Halobacteriales</taxon>
        <taxon>Haloarculaceae</taxon>
        <taxon>Halosimplex</taxon>
    </lineage>
</organism>
<keyword evidence="3" id="KW-1185">Reference proteome</keyword>
<accession>A0A7D5T449</accession>
<name>A0A7D5T449_9EURY</name>
<dbReference type="PROSITE" id="PS51257">
    <property type="entry name" value="PROKAR_LIPOPROTEIN"/>
    <property type="match status" value="1"/>
</dbReference>
<dbReference type="Proteomes" id="UP000509667">
    <property type="component" value="Chromosome"/>
</dbReference>
<proteinExistence type="predicted"/>
<dbReference type="EMBL" id="CP058910">
    <property type="protein sequence ID" value="QLH77430.1"/>
    <property type="molecule type" value="Genomic_DNA"/>
</dbReference>
<dbReference type="AlphaFoldDB" id="A0A7D5T449"/>
<evidence type="ECO:0000256" key="1">
    <source>
        <dbReference type="SAM" id="MobiDB-lite"/>
    </source>
</evidence>
<feature type="region of interest" description="Disordered" evidence="1">
    <location>
        <begin position="16"/>
        <end position="95"/>
    </location>
</feature>
<feature type="compositionally biased region" description="Polar residues" evidence="1">
    <location>
        <begin position="29"/>
        <end position="58"/>
    </location>
</feature>
<dbReference type="RefSeq" id="WP_179911357.1">
    <property type="nucleotide sequence ID" value="NZ_CP058910.1"/>
</dbReference>
<sequence length="268" mass="29517">MDRRRFLQGFGITAGLIAGCSSDERTRTDTSGPNRTDADPQTQTNTDAQVRTTRSGSTPEALPPTAKPTEKPSPTATKSPTHSPTPTTTPGITFPLELSGEDAYETKELVLTDTALLFEFDFAGGKLQLSYTTTQGAARTVTFANIDGVSTGTCSVVVPDRPHRYQIRTGGDWSVTIRPPERNPETATSLPFSESGSSYDVLGPIEVSGRTTVSVDTDSDRRGYIRDWNWNDFDLLYRGDQIIDYDGYVFLEPRFDREWSVSLRETPE</sequence>
<protein>
    <submittedName>
        <fullName evidence="2">Uncharacterized protein</fullName>
    </submittedName>
</protein>
<reference evidence="2 3" key="1">
    <citation type="submission" date="2020-07" db="EMBL/GenBank/DDBJ databases">
        <title>Halosimplex pelagicum sp. nov. and Halosimplex rubrum sp. nov., isolated from salted brown alga Laminaria, and emended description of the genus Halosimplex.</title>
        <authorList>
            <person name="Cui H."/>
        </authorList>
    </citation>
    <scope>NUCLEOTIDE SEQUENCE [LARGE SCALE GENOMIC DNA]</scope>
    <source>
        <strain evidence="2 3">R27</strain>
    </source>
</reference>